<gene>
    <name evidence="3" type="ORF">AS592_02140</name>
</gene>
<dbReference type="OrthoDB" id="68195at2"/>
<reference evidence="3 4" key="1">
    <citation type="submission" date="2015-11" db="EMBL/GenBank/DDBJ databases">
        <title>Draft genome of Sulfurovum riftiae 1812E, a member of the Epsilonproteobacteria isolated from the tube of the deep-sea hydrothermal vent tubewom Riftia pachyptila.</title>
        <authorList>
            <person name="Vetriani C."/>
            <person name="Giovannelli D."/>
        </authorList>
    </citation>
    <scope>NUCLEOTIDE SEQUENCE [LARGE SCALE GENOMIC DNA]</scope>
    <source>
        <strain evidence="3 4">1812E</strain>
    </source>
</reference>
<feature type="region of interest" description="Disordered" evidence="1">
    <location>
        <begin position="25"/>
        <end position="53"/>
    </location>
</feature>
<feature type="compositionally biased region" description="Low complexity" evidence="1">
    <location>
        <begin position="28"/>
        <end position="38"/>
    </location>
</feature>
<dbReference type="PANTHER" id="PTHR31157">
    <property type="entry name" value="SCP DOMAIN-CONTAINING PROTEIN"/>
    <property type="match status" value="1"/>
</dbReference>
<dbReference type="InterPro" id="IPR014044">
    <property type="entry name" value="CAP_dom"/>
</dbReference>
<evidence type="ECO:0000313" key="4">
    <source>
        <dbReference type="Proteomes" id="UP000075359"/>
    </source>
</evidence>
<protein>
    <recommendedName>
        <fullName evidence="2">SCP domain-containing protein</fullName>
    </recommendedName>
</protein>
<evidence type="ECO:0000256" key="1">
    <source>
        <dbReference type="SAM" id="MobiDB-lite"/>
    </source>
</evidence>
<evidence type="ECO:0000313" key="3">
    <source>
        <dbReference type="EMBL" id="KYJ86185.1"/>
    </source>
</evidence>
<dbReference type="Proteomes" id="UP000075359">
    <property type="component" value="Unassembled WGS sequence"/>
</dbReference>
<feature type="domain" description="SCP" evidence="2">
    <location>
        <begin position="68"/>
        <end position="210"/>
    </location>
</feature>
<feature type="compositionally biased region" description="Polar residues" evidence="1">
    <location>
        <begin position="39"/>
        <end position="50"/>
    </location>
</feature>
<keyword evidence="4" id="KW-1185">Reference proteome</keyword>
<dbReference type="AlphaFoldDB" id="A0A151CF77"/>
<dbReference type="InterPro" id="IPR035940">
    <property type="entry name" value="CAP_sf"/>
</dbReference>
<name>A0A151CF77_9BACT</name>
<dbReference type="PROSITE" id="PS51257">
    <property type="entry name" value="PROKAR_LIPOPROTEIN"/>
    <property type="match status" value="1"/>
</dbReference>
<proteinExistence type="predicted"/>
<organism evidence="3 4">
    <name type="scientific">Sulfurovum riftiae</name>
    <dbReference type="NCBI Taxonomy" id="1630136"/>
    <lineage>
        <taxon>Bacteria</taxon>
        <taxon>Pseudomonadati</taxon>
        <taxon>Campylobacterota</taxon>
        <taxon>Epsilonproteobacteria</taxon>
        <taxon>Campylobacterales</taxon>
        <taxon>Sulfurovaceae</taxon>
        <taxon>Sulfurovum</taxon>
    </lineage>
</organism>
<dbReference type="CDD" id="cd05379">
    <property type="entry name" value="CAP_bacterial"/>
    <property type="match status" value="1"/>
</dbReference>
<dbReference type="SUPFAM" id="SSF55797">
    <property type="entry name" value="PR-1-like"/>
    <property type="match status" value="1"/>
</dbReference>
<dbReference type="Gene3D" id="3.40.33.10">
    <property type="entry name" value="CAP"/>
    <property type="match status" value="1"/>
</dbReference>
<sequence length="213" mass="22796">MEIKQAIITISSALFIVGCGGGGGAGGTTETSATDGDSQNQAPTSAITTPNPYPAELLTDDEREAFLKVINDARSIEQDCGSKGVYAAAPALKWSDELYSAAVEHSTDMVESDIFQHDGSGTDSDWTGMDIGKASSVADRLENNGYTDWRKIGENITAGTERDTAQEAVDAWLESDAHCAILMSTGYTEVGMAHVEDTNAYYTHYWTQNFGSR</sequence>
<dbReference type="EMBL" id="LNKT01000045">
    <property type="protein sequence ID" value="KYJ86185.1"/>
    <property type="molecule type" value="Genomic_DNA"/>
</dbReference>
<dbReference type="STRING" id="1630136.AS592_02140"/>
<dbReference type="PANTHER" id="PTHR31157:SF1">
    <property type="entry name" value="SCP DOMAIN-CONTAINING PROTEIN"/>
    <property type="match status" value="1"/>
</dbReference>
<evidence type="ECO:0000259" key="2">
    <source>
        <dbReference type="Pfam" id="PF00188"/>
    </source>
</evidence>
<dbReference type="Pfam" id="PF00188">
    <property type="entry name" value="CAP"/>
    <property type="match status" value="1"/>
</dbReference>
<comment type="caution">
    <text evidence="3">The sequence shown here is derived from an EMBL/GenBank/DDBJ whole genome shotgun (WGS) entry which is preliminary data.</text>
</comment>
<dbReference type="RefSeq" id="WP_067331646.1">
    <property type="nucleotide sequence ID" value="NZ_LNKT01000045.1"/>
</dbReference>
<accession>A0A151CF77</accession>